<proteinExistence type="predicted"/>
<keyword evidence="2" id="KW-1185">Reference proteome</keyword>
<protein>
    <submittedName>
        <fullName evidence="1">Ferrodoxin oxidoreductase beta subunit</fullName>
    </submittedName>
</protein>
<sequence length="112" mass="12834">MIEIFFRPLNRATSENATLLSGVVKSIDKPDKNFFRFTANHQNTKIFKKINNTLFEDTEIEILIIDVTDKSNDQYAVGRLVGIEQVSDEYYSFRILLKGGDRFGIYGGSVIY</sequence>
<organism evidence="1 2">
    <name type="scientific">Fructobacillus ficulneus</name>
    <dbReference type="NCBI Taxonomy" id="157463"/>
    <lineage>
        <taxon>Bacteria</taxon>
        <taxon>Bacillati</taxon>
        <taxon>Bacillota</taxon>
        <taxon>Bacilli</taxon>
        <taxon>Lactobacillales</taxon>
        <taxon>Lactobacillaceae</taxon>
        <taxon>Fructobacillus</taxon>
    </lineage>
</organism>
<reference evidence="1 2" key="1">
    <citation type="journal article" date="2015" name="BMC Genomics">
        <title>Comparative genomics of Fructobacillus spp. and Leuconostoc spp. reveals niche-specific evolution of Fructobacillus spp.</title>
        <authorList>
            <person name="Endo A."/>
            <person name="Tanizawa Y."/>
            <person name="Tanaka N."/>
            <person name="Maeno S."/>
            <person name="Kumar H."/>
            <person name="Shiwa Y."/>
            <person name="Okada S."/>
            <person name="Yoshikawa H."/>
            <person name="Dicks L."/>
            <person name="Nakagawa J."/>
            <person name="Arita M."/>
        </authorList>
    </citation>
    <scope>NUCLEOTIDE SEQUENCE [LARGE SCALE GENOMIC DNA]</scope>
    <source>
        <strain evidence="1 2">JCM 12225</strain>
    </source>
</reference>
<dbReference type="Proteomes" id="UP000253891">
    <property type="component" value="Unassembled WGS sequence"/>
</dbReference>
<evidence type="ECO:0000313" key="1">
    <source>
        <dbReference type="EMBL" id="GAO99848.1"/>
    </source>
</evidence>
<dbReference type="RefSeq" id="WP_061993228.1">
    <property type="nucleotide sequence ID" value="NZ_DF968001.1"/>
</dbReference>
<dbReference type="STRING" id="157463.GCA_001047075_00761"/>
<name>A0A0K8MI32_9LACO</name>
<accession>A0A0K8MI32</accession>
<dbReference type="OrthoDB" id="10000573at2"/>
<gene>
    <name evidence="1" type="ORF">FFIC_241240</name>
</gene>
<evidence type="ECO:0000313" key="2">
    <source>
        <dbReference type="Proteomes" id="UP000253891"/>
    </source>
</evidence>
<dbReference type="AlphaFoldDB" id="A0A0K8MI32"/>
<dbReference type="EMBL" id="DF968001">
    <property type="protein sequence ID" value="GAO99848.1"/>
    <property type="molecule type" value="Genomic_DNA"/>
</dbReference>